<dbReference type="EMBL" id="CP036339">
    <property type="protein sequence ID" value="QDT72672.1"/>
    <property type="molecule type" value="Genomic_DNA"/>
</dbReference>
<organism evidence="3 4">
    <name type="scientific">Lacipirellula limnantheis</name>
    <dbReference type="NCBI Taxonomy" id="2528024"/>
    <lineage>
        <taxon>Bacteria</taxon>
        <taxon>Pseudomonadati</taxon>
        <taxon>Planctomycetota</taxon>
        <taxon>Planctomycetia</taxon>
        <taxon>Pirellulales</taxon>
        <taxon>Lacipirellulaceae</taxon>
        <taxon>Lacipirellula</taxon>
    </lineage>
</organism>
<dbReference type="RefSeq" id="WP_145432218.1">
    <property type="nucleotide sequence ID" value="NZ_CP036339.1"/>
</dbReference>
<dbReference type="Pfam" id="PF22725">
    <property type="entry name" value="GFO_IDH_MocA_C3"/>
    <property type="match status" value="1"/>
</dbReference>
<dbReference type="GO" id="GO:0000166">
    <property type="term" value="F:nucleotide binding"/>
    <property type="evidence" value="ECO:0007669"/>
    <property type="project" value="InterPro"/>
</dbReference>
<dbReference type="InterPro" id="IPR000683">
    <property type="entry name" value="Gfo/Idh/MocA-like_OxRdtase_N"/>
</dbReference>
<keyword evidence="4" id="KW-1185">Reference proteome</keyword>
<proteinExistence type="predicted"/>
<accession>A0A517TWC3</accession>
<evidence type="ECO:0000313" key="4">
    <source>
        <dbReference type="Proteomes" id="UP000317909"/>
    </source>
</evidence>
<dbReference type="SUPFAM" id="SSF55347">
    <property type="entry name" value="Glyceraldehyde-3-phosphate dehydrogenase-like, C-terminal domain"/>
    <property type="match status" value="1"/>
</dbReference>
<dbReference type="OrthoDB" id="9815825at2"/>
<dbReference type="Gene3D" id="3.30.360.10">
    <property type="entry name" value="Dihydrodipicolinate Reductase, domain 2"/>
    <property type="match status" value="1"/>
</dbReference>
<dbReference type="KEGG" id="llh:I41_18540"/>
<dbReference type="GO" id="GO:0016491">
    <property type="term" value="F:oxidoreductase activity"/>
    <property type="evidence" value="ECO:0007669"/>
    <property type="project" value="UniProtKB-KW"/>
</dbReference>
<dbReference type="InterPro" id="IPR055170">
    <property type="entry name" value="GFO_IDH_MocA-like_dom"/>
</dbReference>
<evidence type="ECO:0000259" key="1">
    <source>
        <dbReference type="Pfam" id="PF01408"/>
    </source>
</evidence>
<dbReference type="SUPFAM" id="SSF51735">
    <property type="entry name" value="NAD(P)-binding Rossmann-fold domains"/>
    <property type="match status" value="1"/>
</dbReference>
<keyword evidence="3" id="KW-0560">Oxidoreductase</keyword>
<protein>
    <submittedName>
        <fullName evidence="3">Dehydrogenase</fullName>
        <ecNumber evidence="3">1.-.-.-</ecNumber>
    </submittedName>
</protein>
<dbReference type="Pfam" id="PF01408">
    <property type="entry name" value="GFO_IDH_MocA"/>
    <property type="match status" value="1"/>
</dbReference>
<dbReference type="PANTHER" id="PTHR43377:SF1">
    <property type="entry name" value="BILIVERDIN REDUCTASE A"/>
    <property type="match status" value="1"/>
</dbReference>
<dbReference type="EC" id="1.-.-.-" evidence="3"/>
<feature type="domain" description="GFO/IDH/MocA-like oxidoreductase" evidence="2">
    <location>
        <begin position="144"/>
        <end position="226"/>
    </location>
</feature>
<reference evidence="3 4" key="1">
    <citation type="submission" date="2019-02" db="EMBL/GenBank/DDBJ databases">
        <title>Deep-cultivation of Planctomycetes and their phenomic and genomic characterization uncovers novel biology.</title>
        <authorList>
            <person name="Wiegand S."/>
            <person name="Jogler M."/>
            <person name="Boedeker C."/>
            <person name="Pinto D."/>
            <person name="Vollmers J."/>
            <person name="Rivas-Marin E."/>
            <person name="Kohn T."/>
            <person name="Peeters S.H."/>
            <person name="Heuer A."/>
            <person name="Rast P."/>
            <person name="Oberbeckmann S."/>
            <person name="Bunk B."/>
            <person name="Jeske O."/>
            <person name="Meyerdierks A."/>
            <person name="Storesund J.E."/>
            <person name="Kallscheuer N."/>
            <person name="Luecker S."/>
            <person name="Lage O.M."/>
            <person name="Pohl T."/>
            <person name="Merkel B.J."/>
            <person name="Hornburger P."/>
            <person name="Mueller R.-W."/>
            <person name="Bruemmer F."/>
            <person name="Labrenz M."/>
            <person name="Spormann A.M."/>
            <person name="Op den Camp H."/>
            <person name="Overmann J."/>
            <person name="Amann R."/>
            <person name="Jetten M.S.M."/>
            <person name="Mascher T."/>
            <person name="Medema M.H."/>
            <person name="Devos D.P."/>
            <person name="Kaster A.-K."/>
            <person name="Ovreas L."/>
            <person name="Rohde M."/>
            <person name="Galperin M.Y."/>
            <person name="Jogler C."/>
        </authorList>
    </citation>
    <scope>NUCLEOTIDE SEQUENCE [LARGE SCALE GENOMIC DNA]</scope>
    <source>
        <strain evidence="3 4">I41</strain>
    </source>
</reference>
<dbReference type="InterPro" id="IPR051450">
    <property type="entry name" value="Gfo/Idh/MocA_Oxidoreductases"/>
</dbReference>
<evidence type="ECO:0000313" key="3">
    <source>
        <dbReference type="EMBL" id="QDT72672.1"/>
    </source>
</evidence>
<feature type="domain" description="Gfo/Idh/MocA-like oxidoreductase N-terminal" evidence="1">
    <location>
        <begin position="5"/>
        <end position="120"/>
    </location>
</feature>
<dbReference type="Proteomes" id="UP000317909">
    <property type="component" value="Chromosome"/>
</dbReference>
<gene>
    <name evidence="3" type="ORF">I41_18540</name>
</gene>
<dbReference type="AlphaFoldDB" id="A0A517TWC3"/>
<dbReference type="Gene3D" id="3.40.50.720">
    <property type="entry name" value="NAD(P)-binding Rossmann-like Domain"/>
    <property type="match status" value="1"/>
</dbReference>
<evidence type="ECO:0000259" key="2">
    <source>
        <dbReference type="Pfam" id="PF22725"/>
    </source>
</evidence>
<dbReference type="InterPro" id="IPR036291">
    <property type="entry name" value="NAD(P)-bd_dom_sf"/>
</dbReference>
<sequence>MSRLRLAVIGVGHLGKIHAKLAAGIPEIELVAVVDSRPEAREALAKETGARPVAHVRELIGEIDGAVVVTPTVTHFDVASELMRAGVHVFVEKPITPTVREADELVQLARRRQLVLQVGHVERFNPALVSVQDRLQEPKFIEARRQSGFTFRSTDVGVIMDLMIHDIDVVLSLVKAPLACVDAVGVSVLGDHEDMVSARLHFANGAVANITASRTSYAPARTMQVYTPTRFASIDFASRKATIVEPRLDLLQRDFHLNDLSEATRSHLREQLFSELLVKSEVPAVESNAIEQEQRDFAEAIRTGRQPRVTGVDGRDAVAVAERVLSAVRQHQWDGADSRRVGHLASPMLPLPMVATMDDWATDDTVILRRKAG</sequence>
<name>A0A517TWC3_9BACT</name>
<dbReference type="PANTHER" id="PTHR43377">
    <property type="entry name" value="BILIVERDIN REDUCTASE A"/>
    <property type="match status" value="1"/>
</dbReference>